<evidence type="ECO:0000256" key="2">
    <source>
        <dbReference type="ARBA" id="ARBA00022692"/>
    </source>
</evidence>
<evidence type="ECO:0000256" key="7">
    <source>
        <dbReference type="PROSITE-ProRule" id="PRU00023"/>
    </source>
</evidence>
<evidence type="ECO:0000256" key="9">
    <source>
        <dbReference type="SAM" id="Phobius"/>
    </source>
</evidence>
<evidence type="ECO:0000256" key="6">
    <source>
        <dbReference type="ARBA" id="ARBA00023136"/>
    </source>
</evidence>
<keyword evidence="4 9" id="KW-1133">Transmembrane helix</keyword>
<dbReference type="PANTHER" id="PTHR24186">
    <property type="entry name" value="PROTEIN PHOSPHATASE 1 REGULATORY SUBUNIT"/>
    <property type="match status" value="1"/>
</dbReference>
<feature type="transmembrane region" description="Helical" evidence="9">
    <location>
        <begin position="500"/>
        <end position="520"/>
    </location>
</feature>
<dbReference type="PANTHER" id="PTHR24186:SF38">
    <property type="entry name" value="ANKYRIN REPEAT FAMILY PROTEIN"/>
    <property type="match status" value="1"/>
</dbReference>
<dbReference type="InterPro" id="IPR002110">
    <property type="entry name" value="Ankyrin_rpt"/>
</dbReference>
<feature type="domain" description="PGG" evidence="10">
    <location>
        <begin position="413"/>
        <end position="519"/>
    </location>
</feature>
<dbReference type="InterPro" id="IPR036770">
    <property type="entry name" value="Ankyrin_rpt-contain_sf"/>
</dbReference>
<organism evidence="11">
    <name type="scientific">Anthurium amnicola</name>
    <dbReference type="NCBI Taxonomy" id="1678845"/>
    <lineage>
        <taxon>Eukaryota</taxon>
        <taxon>Viridiplantae</taxon>
        <taxon>Streptophyta</taxon>
        <taxon>Embryophyta</taxon>
        <taxon>Tracheophyta</taxon>
        <taxon>Spermatophyta</taxon>
        <taxon>Magnoliopsida</taxon>
        <taxon>Liliopsida</taxon>
        <taxon>Araceae</taxon>
        <taxon>Pothoideae</taxon>
        <taxon>Potheae</taxon>
        <taxon>Anthurium</taxon>
    </lineage>
</organism>
<dbReference type="Gene3D" id="1.25.40.20">
    <property type="entry name" value="Ankyrin repeat-containing domain"/>
    <property type="match status" value="1"/>
</dbReference>
<evidence type="ECO:0000256" key="5">
    <source>
        <dbReference type="ARBA" id="ARBA00023043"/>
    </source>
</evidence>
<dbReference type="PROSITE" id="PS50088">
    <property type="entry name" value="ANK_REPEAT"/>
    <property type="match status" value="2"/>
</dbReference>
<dbReference type="Pfam" id="PF13962">
    <property type="entry name" value="PGG"/>
    <property type="match status" value="1"/>
</dbReference>
<name>A0A1D1ZB21_9ARAE</name>
<evidence type="ECO:0000256" key="4">
    <source>
        <dbReference type="ARBA" id="ARBA00022989"/>
    </source>
</evidence>
<dbReference type="GO" id="GO:0005886">
    <property type="term" value="C:plasma membrane"/>
    <property type="evidence" value="ECO:0007669"/>
    <property type="project" value="TreeGrafter"/>
</dbReference>
<dbReference type="PROSITE" id="PS50297">
    <property type="entry name" value="ANK_REP_REGION"/>
    <property type="match status" value="2"/>
</dbReference>
<accession>A0A1D1ZB21</accession>
<reference evidence="11" key="1">
    <citation type="submission" date="2015-07" db="EMBL/GenBank/DDBJ databases">
        <title>Transcriptome Assembly of Anthurium amnicola.</title>
        <authorList>
            <person name="Suzuki J."/>
        </authorList>
    </citation>
    <scope>NUCLEOTIDE SEQUENCE</scope>
</reference>
<keyword evidence="5 7" id="KW-0040">ANK repeat</keyword>
<protein>
    <submittedName>
        <fullName evidence="11">Ankyrin repeat-containing protein At3g12360</fullName>
    </submittedName>
</protein>
<dbReference type="Pfam" id="PF00023">
    <property type="entry name" value="Ank"/>
    <property type="match status" value="2"/>
</dbReference>
<evidence type="ECO:0000256" key="3">
    <source>
        <dbReference type="ARBA" id="ARBA00022737"/>
    </source>
</evidence>
<keyword evidence="6 9" id="KW-0472">Membrane</keyword>
<feature type="repeat" description="ANK" evidence="7">
    <location>
        <begin position="205"/>
        <end position="231"/>
    </location>
</feature>
<feature type="transmembrane region" description="Helical" evidence="9">
    <location>
        <begin position="458"/>
        <end position="480"/>
    </location>
</feature>
<dbReference type="SMART" id="SM00248">
    <property type="entry name" value="ANK"/>
    <property type="match status" value="9"/>
</dbReference>
<dbReference type="EMBL" id="GDJX01003869">
    <property type="protein sequence ID" value="JAT64067.1"/>
    <property type="molecule type" value="Transcribed_RNA"/>
</dbReference>
<keyword evidence="3" id="KW-0677">Repeat</keyword>
<feature type="compositionally biased region" description="Low complexity" evidence="8">
    <location>
        <begin position="595"/>
        <end position="614"/>
    </location>
</feature>
<evidence type="ECO:0000256" key="1">
    <source>
        <dbReference type="ARBA" id="ARBA00004141"/>
    </source>
</evidence>
<dbReference type="AlphaFoldDB" id="A0A1D1ZB21"/>
<keyword evidence="2 9" id="KW-0812">Transmembrane</keyword>
<sequence>MDRRLHSASLSGDVPAFLELVGDDKQVLTQATTLPSLDTALHLAAKYGHVGLVSEILRLEPRLASAENARMEAPVHEACREGHATVVELLVEIDPWVAYKPNGDNQSALAVACSCGHLDVVKYLLGRPWQMASEEDGTPTSLHAAASGGHTDVVRELLKVRRDFAWKKDAHGRTALHLASSKGHLEITREFLRVDPDLCLAQDGDGRTPLHWAVIRGRVAVIAEIISVSLDSVQVLTKGGESALHLGAKFNQYEGVRYLVEALDVTDLIDLPDHGGNTVLHLAAAAKLHSMVTYLVNQSSVEVNALNSNGYTALDVVARDVGSSGSLQIVSTLLGAGGKLSKELPPTSSDTRRLVVEVPNGGSPPRQPRGIAPSPSSPSRKKNDAALDSSMSSYRRHRRQVKREKTQREHQTEGLRNARNTITVVAVLIASVTFAAGINPPGCSDQNGTKVVGRSTAFKVFTVSNTVALFSSLSIVFVLVSIIPFRRRPMMRLLMVTHKAMWASISFMAVAYVAGTWMVLPRSRGTRWVVATLLAVAAGSVGSVFVGLGVMLAGHLVRKWEWRRARVKRKEKVNPSSSISRVKEVMRVNRRRRTSSASSNSDLASSEISGYHTY</sequence>
<feature type="repeat" description="ANK" evidence="7">
    <location>
        <begin position="171"/>
        <end position="203"/>
    </location>
</feature>
<dbReference type="InterPro" id="IPR026961">
    <property type="entry name" value="PGG_dom"/>
</dbReference>
<evidence type="ECO:0000256" key="8">
    <source>
        <dbReference type="SAM" id="MobiDB-lite"/>
    </source>
</evidence>
<evidence type="ECO:0000313" key="11">
    <source>
        <dbReference type="EMBL" id="JAT64067.1"/>
    </source>
</evidence>
<feature type="compositionally biased region" description="Basic and acidic residues" evidence="8">
    <location>
        <begin position="403"/>
        <end position="413"/>
    </location>
</feature>
<feature type="region of interest" description="Disordered" evidence="8">
    <location>
        <begin position="340"/>
        <end position="415"/>
    </location>
</feature>
<comment type="subcellular location">
    <subcellularLocation>
        <location evidence="1">Membrane</location>
        <topology evidence="1">Multi-pass membrane protein</topology>
    </subcellularLocation>
</comment>
<feature type="region of interest" description="Disordered" evidence="8">
    <location>
        <begin position="589"/>
        <end position="614"/>
    </location>
</feature>
<dbReference type="Pfam" id="PF12796">
    <property type="entry name" value="Ank_2"/>
    <property type="match status" value="2"/>
</dbReference>
<dbReference type="SUPFAM" id="SSF48403">
    <property type="entry name" value="Ankyrin repeat"/>
    <property type="match status" value="1"/>
</dbReference>
<gene>
    <name evidence="11" type="primary">At3g12360_19</name>
    <name evidence="11" type="ORF">g.124012</name>
</gene>
<feature type="transmembrane region" description="Helical" evidence="9">
    <location>
        <begin position="532"/>
        <end position="557"/>
    </location>
</feature>
<proteinExistence type="predicted"/>
<evidence type="ECO:0000259" key="10">
    <source>
        <dbReference type="Pfam" id="PF13962"/>
    </source>
</evidence>